<dbReference type="EMBL" id="JNBS01000373">
    <property type="protein sequence ID" value="OQS06109.1"/>
    <property type="molecule type" value="Genomic_DNA"/>
</dbReference>
<dbReference type="PANTHER" id="PTHR31392">
    <property type="entry name" value="ALPHA-1,3-MANNOSYLTRANSFERASE MNN1-RELATED"/>
    <property type="match status" value="1"/>
</dbReference>
<reference evidence="10 11" key="1">
    <citation type="journal article" date="2014" name="Genome Biol. Evol.">
        <title>The secreted proteins of Achlya hypogyna and Thraustotheca clavata identify the ancestral oomycete secretome and reveal gene acquisitions by horizontal gene transfer.</title>
        <authorList>
            <person name="Misner I."/>
            <person name="Blouin N."/>
            <person name="Leonard G."/>
            <person name="Richards T.A."/>
            <person name="Lane C.E."/>
        </authorList>
    </citation>
    <scope>NUCLEOTIDE SEQUENCE [LARGE SCALE GENOMIC DNA]</scope>
    <source>
        <strain evidence="10 11">ATCC 34112</strain>
    </source>
</reference>
<sequence>MISSLRVACVMKLLAFQLLVFGIVLSVMEFHPSSTRPMGFLKSSISDGFPAPSRVVNGSLVNPQNRGIVICVHEGNFAAALSLITELICLGNQFPIELHHCTKTELPTDLEIALKHSVFANTKVVDSCAMAAEQNIPRPSLFAKSSQSWLKPLALLMSSFDQVMVIDPYTMFVRSPQTLWECDGFMSTGALFFHERNLVPAEKADGRYTHLLRKYTDLYLRDPSIKATDIKLSNSFVSLLRTSFDSLSTIDPSFFIVHKTKFGDRLPRLLKQLLLNLPRDQSFKWLTPHDAIHFLFELMHEPTYVSPLGANTLNFPSDLELHPNVFCGPIAQRWPELDLHQNDTLFFVQSSTLLNPSPLALQDKVYTYQGYNDVSSSITPLQLPQAFQQNLQYPTCQSNIAQWEDLQASFYSSLARRRAHYHAVVLGTSFGLLTCT</sequence>
<dbReference type="GO" id="GO:0016020">
    <property type="term" value="C:membrane"/>
    <property type="evidence" value="ECO:0007669"/>
    <property type="project" value="UniProtKB-SubCell"/>
</dbReference>
<dbReference type="InterPro" id="IPR029044">
    <property type="entry name" value="Nucleotide-diphossugar_trans"/>
</dbReference>
<keyword evidence="11" id="KW-1185">Reference proteome</keyword>
<evidence type="ECO:0000313" key="11">
    <source>
        <dbReference type="Proteomes" id="UP000243217"/>
    </source>
</evidence>
<evidence type="ECO:0000256" key="3">
    <source>
        <dbReference type="ARBA" id="ARBA00022676"/>
    </source>
</evidence>
<name>A0A1W0A7E1_9STRA</name>
<accession>A0A1W0A7E1</accession>
<organism evidence="10 11">
    <name type="scientific">Thraustotheca clavata</name>
    <dbReference type="NCBI Taxonomy" id="74557"/>
    <lineage>
        <taxon>Eukaryota</taxon>
        <taxon>Sar</taxon>
        <taxon>Stramenopiles</taxon>
        <taxon>Oomycota</taxon>
        <taxon>Saprolegniomycetes</taxon>
        <taxon>Saprolegniales</taxon>
        <taxon>Achlyaceae</taxon>
        <taxon>Thraustotheca</taxon>
    </lineage>
</organism>
<dbReference type="Pfam" id="PF11051">
    <property type="entry name" value="Mannosyl_trans3"/>
    <property type="match status" value="1"/>
</dbReference>
<evidence type="ECO:0000256" key="4">
    <source>
        <dbReference type="ARBA" id="ARBA00022679"/>
    </source>
</evidence>
<evidence type="ECO:0000256" key="1">
    <source>
        <dbReference type="ARBA" id="ARBA00004606"/>
    </source>
</evidence>
<keyword evidence="8" id="KW-0472">Membrane</keyword>
<dbReference type="InterPro" id="IPR022751">
    <property type="entry name" value="Alpha_mannosyltransferase"/>
</dbReference>
<dbReference type="STRING" id="74557.A0A1W0A7E1"/>
<gene>
    <name evidence="10" type="ORF">THRCLA_20440</name>
</gene>
<evidence type="ECO:0000256" key="5">
    <source>
        <dbReference type="ARBA" id="ARBA00022692"/>
    </source>
</evidence>
<evidence type="ECO:0000256" key="9">
    <source>
        <dbReference type="ARBA" id="ARBA00023180"/>
    </source>
</evidence>
<dbReference type="GO" id="GO:0006493">
    <property type="term" value="P:protein O-linked glycosylation"/>
    <property type="evidence" value="ECO:0007669"/>
    <property type="project" value="TreeGrafter"/>
</dbReference>
<dbReference type="GO" id="GO:0005794">
    <property type="term" value="C:Golgi apparatus"/>
    <property type="evidence" value="ECO:0007669"/>
    <property type="project" value="TreeGrafter"/>
</dbReference>
<keyword evidence="4" id="KW-0808">Transferase</keyword>
<keyword evidence="5" id="KW-0812">Transmembrane</keyword>
<proteinExistence type="inferred from homology"/>
<comment type="subcellular location">
    <subcellularLocation>
        <location evidence="1">Membrane</location>
        <topology evidence="1">Single-pass type II membrane protein</topology>
    </subcellularLocation>
</comment>
<evidence type="ECO:0000256" key="7">
    <source>
        <dbReference type="ARBA" id="ARBA00022989"/>
    </source>
</evidence>
<evidence type="ECO:0000256" key="6">
    <source>
        <dbReference type="ARBA" id="ARBA00022968"/>
    </source>
</evidence>
<dbReference type="SUPFAM" id="SSF53448">
    <property type="entry name" value="Nucleotide-diphospho-sugar transferases"/>
    <property type="match status" value="1"/>
</dbReference>
<protein>
    <submittedName>
        <fullName evidence="10">Uncharacterized protein</fullName>
    </submittedName>
</protein>
<keyword evidence="6" id="KW-0735">Signal-anchor</keyword>
<evidence type="ECO:0000256" key="8">
    <source>
        <dbReference type="ARBA" id="ARBA00023136"/>
    </source>
</evidence>
<dbReference type="AlphaFoldDB" id="A0A1W0A7E1"/>
<dbReference type="OrthoDB" id="430354at2759"/>
<evidence type="ECO:0000313" key="10">
    <source>
        <dbReference type="EMBL" id="OQS06109.1"/>
    </source>
</evidence>
<keyword evidence="7" id="KW-1133">Transmembrane helix</keyword>
<keyword evidence="3" id="KW-0328">Glycosyltransferase</keyword>
<dbReference type="PANTHER" id="PTHR31392:SF1">
    <property type="entry name" value="ALPHA-1,3-MANNOSYLTRANSFERASE MNN1-RELATED"/>
    <property type="match status" value="1"/>
</dbReference>
<evidence type="ECO:0000256" key="2">
    <source>
        <dbReference type="ARBA" id="ARBA00009105"/>
    </source>
</evidence>
<dbReference type="Proteomes" id="UP000243217">
    <property type="component" value="Unassembled WGS sequence"/>
</dbReference>
<comment type="caution">
    <text evidence="10">The sequence shown here is derived from an EMBL/GenBank/DDBJ whole genome shotgun (WGS) entry which is preliminary data.</text>
</comment>
<comment type="similarity">
    <text evidence="2">Belongs to the MNN1/MNT family.</text>
</comment>
<keyword evidence="9" id="KW-0325">Glycoprotein</keyword>
<dbReference type="GO" id="GO:0000033">
    <property type="term" value="F:alpha-1,3-mannosyltransferase activity"/>
    <property type="evidence" value="ECO:0007669"/>
    <property type="project" value="TreeGrafter"/>
</dbReference>